<protein>
    <submittedName>
        <fullName evidence="1">Uncharacterized protein</fullName>
    </submittedName>
</protein>
<dbReference type="Proteomes" id="UP000283523">
    <property type="component" value="Unassembled WGS sequence"/>
</dbReference>
<gene>
    <name evidence="1" type="ORF">DYU11_20100</name>
</gene>
<proteinExistence type="predicted"/>
<dbReference type="AlphaFoldDB" id="A0A418M3F4"/>
<organism evidence="1 2">
    <name type="scientific">Fibrisoma montanum</name>
    <dbReference type="NCBI Taxonomy" id="2305895"/>
    <lineage>
        <taxon>Bacteria</taxon>
        <taxon>Pseudomonadati</taxon>
        <taxon>Bacteroidota</taxon>
        <taxon>Cytophagia</taxon>
        <taxon>Cytophagales</taxon>
        <taxon>Spirosomataceae</taxon>
        <taxon>Fibrisoma</taxon>
    </lineage>
</organism>
<evidence type="ECO:0000313" key="1">
    <source>
        <dbReference type="EMBL" id="RIV20356.1"/>
    </source>
</evidence>
<evidence type="ECO:0000313" key="2">
    <source>
        <dbReference type="Proteomes" id="UP000283523"/>
    </source>
</evidence>
<accession>A0A418M3F4</accession>
<dbReference type="RefSeq" id="WP_119669523.1">
    <property type="nucleotide sequence ID" value="NZ_QXED01000006.1"/>
</dbReference>
<reference evidence="1 2" key="1">
    <citation type="submission" date="2018-08" db="EMBL/GenBank/DDBJ databases">
        <title>Fibrisoma montanum sp. nov., isolated from Danxia mountain soil.</title>
        <authorList>
            <person name="Huang Y."/>
        </authorList>
    </citation>
    <scope>NUCLEOTIDE SEQUENCE [LARGE SCALE GENOMIC DNA]</scope>
    <source>
        <strain evidence="1 2">HYT19</strain>
    </source>
</reference>
<comment type="caution">
    <text evidence="1">The sequence shown here is derived from an EMBL/GenBank/DDBJ whole genome shotgun (WGS) entry which is preliminary data.</text>
</comment>
<sequence length="60" mass="7117">METIKKVYTKTYEDWKEDEQYLRLGTANMEVSDFHADMMSMPIDIISMDDEKVTFTTKSK</sequence>
<dbReference type="EMBL" id="QXED01000006">
    <property type="protein sequence ID" value="RIV20356.1"/>
    <property type="molecule type" value="Genomic_DNA"/>
</dbReference>
<keyword evidence="2" id="KW-1185">Reference proteome</keyword>
<name>A0A418M3F4_9BACT</name>